<feature type="domain" description="PAC" evidence="18">
    <location>
        <begin position="84"/>
        <end position="136"/>
    </location>
</feature>
<proteinExistence type="predicted"/>
<sequence length="657" mass="74506">MQGGKNNNEEALLEIINNVPHYIFWKDKNLIFRGCNKMFAEQFGYKDQSGIIGKTDEDFPWSKELRKKYRQDDLSVIETGKPKLDYEESQVQADGSIKTVLVSKVPYRNKEGNIVGILGIYTDITKRKRMEESLRKANKVKSEFLANMGHDLRTPLTGIILIAEYLWKKQTEEKDKQLSKDLILAGKQLLHFINEVLEITNVEAGNIDYEKKSFSLKKLIDQVFAMLRPSFQQKQLAFYNDYDPHIPEVLIGSEIMIFRILMNLLGNSLKFTEEGQVTIQTKLANRSGNQVLIELIVSDTGIGIPKEEHKNIFAQFKRLTPSYASKYRGSGLGLFLVKTYAEALQGQVTLESEPGRGSRFICTIPLTVGKRKDLRSQKEKSYDAALTKLEELLEPELLPSIAKKSDLKKVPVLLVEDTPLAQKAIGIKLEELGCAVDLADNGEAAIKKASQNRYSLIFMDIGLPGIDGYEAAARIRAWEKEHHKSPTPIVALTAHVNEEGEQQCYKVGMNLVLHKPMLGQYGQRILNRFVNNERREIGSPASDAEKRNNNNKVIDWTSATRIFGNKAAAEKMFKLFLEELPRFHEDIKKAFEANDRKALAFHVHKLNGAACYAPTPRLQKILVDFESKLRSRSPIDLKPYYDKLEKELQAVLATANS</sequence>
<name>A9KBX3_COXBN</name>
<keyword evidence="6 15" id="KW-0597">Phosphoprotein</keyword>
<dbReference type="PROSITE" id="PS50110">
    <property type="entry name" value="RESPONSE_REGULATORY"/>
    <property type="match status" value="1"/>
</dbReference>
<dbReference type="CDD" id="cd00130">
    <property type="entry name" value="PAS"/>
    <property type="match status" value="1"/>
</dbReference>
<evidence type="ECO:0000256" key="1">
    <source>
        <dbReference type="ARBA" id="ARBA00000085"/>
    </source>
</evidence>
<dbReference type="PROSITE" id="PS50894">
    <property type="entry name" value="HPT"/>
    <property type="match status" value="1"/>
</dbReference>
<feature type="domain" description="Response regulatory" evidence="17">
    <location>
        <begin position="411"/>
        <end position="530"/>
    </location>
</feature>
<accession>A9KBX3</accession>
<gene>
    <name evidence="20" type="ordered locus">CBUD_0244</name>
</gene>
<keyword evidence="13" id="KW-0472">Membrane</keyword>
<dbReference type="Gene3D" id="3.40.50.2300">
    <property type="match status" value="1"/>
</dbReference>
<evidence type="ECO:0000256" key="9">
    <source>
        <dbReference type="ARBA" id="ARBA00022777"/>
    </source>
</evidence>
<dbReference type="PANTHER" id="PTHR43047">
    <property type="entry name" value="TWO-COMPONENT HISTIDINE PROTEIN KINASE"/>
    <property type="match status" value="1"/>
</dbReference>
<dbReference type="CDD" id="cd17546">
    <property type="entry name" value="REC_hyHK_CKI1_RcsC-like"/>
    <property type="match status" value="1"/>
</dbReference>
<keyword evidence="4" id="KW-1003">Cell membrane</keyword>
<dbReference type="SUPFAM" id="SSF55785">
    <property type="entry name" value="PYP-like sensor domain (PAS domain)"/>
    <property type="match status" value="1"/>
</dbReference>
<dbReference type="RefSeq" id="WP_010958422.1">
    <property type="nucleotide sequence ID" value="NC_009727.1"/>
</dbReference>
<evidence type="ECO:0000259" key="18">
    <source>
        <dbReference type="PROSITE" id="PS50113"/>
    </source>
</evidence>
<dbReference type="SMART" id="SM00448">
    <property type="entry name" value="REC"/>
    <property type="match status" value="1"/>
</dbReference>
<evidence type="ECO:0000256" key="10">
    <source>
        <dbReference type="ARBA" id="ARBA00022840"/>
    </source>
</evidence>
<feature type="domain" description="Histidine kinase" evidence="16">
    <location>
        <begin position="147"/>
        <end position="368"/>
    </location>
</feature>
<keyword evidence="10" id="KW-0067">ATP-binding</keyword>
<dbReference type="InterPro" id="IPR005467">
    <property type="entry name" value="His_kinase_dom"/>
</dbReference>
<keyword evidence="8" id="KW-0812">Transmembrane</keyword>
<dbReference type="GO" id="GO:0009927">
    <property type="term" value="F:histidine phosphotransfer kinase activity"/>
    <property type="evidence" value="ECO:0007669"/>
    <property type="project" value="TreeGrafter"/>
</dbReference>
<feature type="domain" description="HPt" evidence="19">
    <location>
        <begin position="565"/>
        <end position="657"/>
    </location>
</feature>
<dbReference type="InterPro" id="IPR013656">
    <property type="entry name" value="PAS_4"/>
</dbReference>
<dbReference type="KEGG" id="cbd:CBUD_0244"/>
<dbReference type="PANTHER" id="PTHR43047:SF72">
    <property type="entry name" value="OSMOSENSING HISTIDINE PROTEIN KINASE SLN1"/>
    <property type="match status" value="1"/>
</dbReference>
<dbReference type="SUPFAM" id="SSF55874">
    <property type="entry name" value="ATPase domain of HSP90 chaperone/DNA topoisomerase II/histidine kinase"/>
    <property type="match status" value="1"/>
</dbReference>
<evidence type="ECO:0000256" key="4">
    <source>
        <dbReference type="ARBA" id="ARBA00022475"/>
    </source>
</evidence>
<evidence type="ECO:0000256" key="6">
    <source>
        <dbReference type="ARBA" id="ARBA00022553"/>
    </source>
</evidence>
<dbReference type="NCBIfam" id="TIGR00229">
    <property type="entry name" value="sensory_box"/>
    <property type="match status" value="1"/>
</dbReference>
<evidence type="ECO:0000256" key="13">
    <source>
        <dbReference type="ARBA" id="ARBA00023136"/>
    </source>
</evidence>
<dbReference type="EC" id="2.7.13.3" evidence="3"/>
<evidence type="ECO:0000256" key="3">
    <source>
        <dbReference type="ARBA" id="ARBA00012438"/>
    </source>
</evidence>
<organism evidence="20 21">
    <name type="scientific">Coxiella burnetii (strain Dugway 5J108-111)</name>
    <dbReference type="NCBI Taxonomy" id="434922"/>
    <lineage>
        <taxon>Bacteria</taxon>
        <taxon>Pseudomonadati</taxon>
        <taxon>Pseudomonadota</taxon>
        <taxon>Gammaproteobacteria</taxon>
        <taxon>Legionellales</taxon>
        <taxon>Coxiellaceae</taxon>
        <taxon>Coxiella</taxon>
    </lineage>
</organism>
<dbReference type="SMART" id="SM00086">
    <property type="entry name" value="PAC"/>
    <property type="match status" value="1"/>
</dbReference>
<keyword evidence="7 20" id="KW-0808">Transferase</keyword>
<dbReference type="FunFam" id="3.30.565.10:FF:000010">
    <property type="entry name" value="Sensor histidine kinase RcsC"/>
    <property type="match status" value="1"/>
</dbReference>
<dbReference type="InterPro" id="IPR011006">
    <property type="entry name" value="CheY-like_superfamily"/>
</dbReference>
<evidence type="ECO:0000256" key="12">
    <source>
        <dbReference type="ARBA" id="ARBA00023012"/>
    </source>
</evidence>
<dbReference type="PROSITE" id="PS50109">
    <property type="entry name" value="HIS_KIN"/>
    <property type="match status" value="1"/>
</dbReference>
<keyword evidence="10" id="KW-0547">Nucleotide-binding</keyword>
<evidence type="ECO:0000256" key="7">
    <source>
        <dbReference type="ARBA" id="ARBA00022679"/>
    </source>
</evidence>
<keyword evidence="11" id="KW-1133">Transmembrane helix</keyword>
<dbReference type="SUPFAM" id="SSF47384">
    <property type="entry name" value="Homodimeric domain of signal transducing histidine kinase"/>
    <property type="match status" value="1"/>
</dbReference>
<keyword evidence="5" id="KW-0997">Cell inner membrane</keyword>
<evidence type="ECO:0000259" key="16">
    <source>
        <dbReference type="PROSITE" id="PS50109"/>
    </source>
</evidence>
<evidence type="ECO:0000259" key="17">
    <source>
        <dbReference type="PROSITE" id="PS50110"/>
    </source>
</evidence>
<dbReference type="Pfam" id="PF00512">
    <property type="entry name" value="HisKA"/>
    <property type="match status" value="1"/>
</dbReference>
<dbReference type="InterPro" id="IPR004358">
    <property type="entry name" value="Sig_transdc_His_kin-like_C"/>
</dbReference>
<evidence type="ECO:0000313" key="21">
    <source>
        <dbReference type="Proteomes" id="UP000008555"/>
    </source>
</evidence>
<dbReference type="CDD" id="cd16922">
    <property type="entry name" value="HATPase_EvgS-ArcB-TorS-like"/>
    <property type="match status" value="1"/>
</dbReference>
<evidence type="ECO:0000256" key="11">
    <source>
        <dbReference type="ARBA" id="ARBA00022989"/>
    </source>
</evidence>
<dbReference type="InterPro" id="IPR036641">
    <property type="entry name" value="HPT_dom_sf"/>
</dbReference>
<evidence type="ECO:0000256" key="5">
    <source>
        <dbReference type="ARBA" id="ARBA00022519"/>
    </source>
</evidence>
<protein>
    <recommendedName>
        <fullName evidence="3">histidine kinase</fullName>
        <ecNumber evidence="3">2.7.13.3</ecNumber>
    </recommendedName>
</protein>
<dbReference type="Pfam" id="PF08448">
    <property type="entry name" value="PAS_4"/>
    <property type="match status" value="1"/>
</dbReference>
<evidence type="ECO:0000256" key="14">
    <source>
        <dbReference type="PROSITE-ProRule" id="PRU00110"/>
    </source>
</evidence>
<dbReference type="SMART" id="SM00387">
    <property type="entry name" value="HATPase_c"/>
    <property type="match status" value="1"/>
</dbReference>
<evidence type="ECO:0000259" key="19">
    <source>
        <dbReference type="PROSITE" id="PS50894"/>
    </source>
</evidence>
<evidence type="ECO:0000256" key="15">
    <source>
        <dbReference type="PROSITE-ProRule" id="PRU00169"/>
    </source>
</evidence>
<keyword evidence="12" id="KW-0902">Two-component regulatory system</keyword>
<feature type="modified residue" description="Phosphohistidine" evidence="14">
    <location>
        <position position="604"/>
    </location>
</feature>
<reference evidence="20 21" key="1">
    <citation type="journal article" date="2009" name="Infect. Immun.">
        <title>Comparative genomics reveal extensive transposon-mediated genomic plasticity and diversity among potential effector proteins within the genus Coxiella.</title>
        <authorList>
            <person name="Beare P.A."/>
            <person name="Unsworth N."/>
            <person name="Andoh M."/>
            <person name="Voth D.E."/>
            <person name="Omsland A."/>
            <person name="Gilk S.D."/>
            <person name="Williams K.P."/>
            <person name="Sobral B.W."/>
            <person name="Kupko J.J.III."/>
            <person name="Porcella S.F."/>
            <person name="Samuel J.E."/>
            <person name="Heinzen R.A."/>
        </authorList>
    </citation>
    <scope>NUCLEOTIDE SEQUENCE [LARGE SCALE GENOMIC DNA]</scope>
    <source>
        <strain evidence="20 21">Dugway 5J108-111</strain>
    </source>
</reference>
<dbReference type="Gene3D" id="3.30.565.10">
    <property type="entry name" value="Histidine kinase-like ATPase, C-terminal domain"/>
    <property type="match status" value="1"/>
</dbReference>
<dbReference type="InterPro" id="IPR000700">
    <property type="entry name" value="PAS-assoc_C"/>
</dbReference>
<dbReference type="PROSITE" id="PS50113">
    <property type="entry name" value="PAC"/>
    <property type="match status" value="1"/>
</dbReference>
<keyword evidence="9 20" id="KW-0418">Kinase</keyword>
<dbReference type="InterPro" id="IPR035965">
    <property type="entry name" value="PAS-like_dom_sf"/>
</dbReference>
<dbReference type="HOGENOM" id="CLU_000445_114_15_6"/>
<evidence type="ECO:0000313" key="20">
    <source>
        <dbReference type="EMBL" id="ABS78498.1"/>
    </source>
</evidence>
<comment type="subcellular location">
    <subcellularLocation>
        <location evidence="2">Cell inner membrane</location>
        <topology evidence="2">Multi-pass membrane protein</topology>
    </subcellularLocation>
</comment>
<dbReference type="InterPro" id="IPR036097">
    <property type="entry name" value="HisK_dim/P_sf"/>
</dbReference>
<dbReference type="InterPro" id="IPR003661">
    <property type="entry name" value="HisK_dim/P_dom"/>
</dbReference>
<dbReference type="InterPro" id="IPR003594">
    <property type="entry name" value="HATPase_dom"/>
</dbReference>
<dbReference type="EMBL" id="CP000733">
    <property type="protein sequence ID" value="ABS78498.1"/>
    <property type="molecule type" value="Genomic_DNA"/>
</dbReference>
<feature type="modified residue" description="4-aspartylphosphate" evidence="15">
    <location>
        <position position="460"/>
    </location>
</feature>
<dbReference type="AlphaFoldDB" id="A9KBX3"/>
<dbReference type="SUPFAM" id="SSF47226">
    <property type="entry name" value="Histidine-containing phosphotransfer domain, HPT domain"/>
    <property type="match status" value="1"/>
</dbReference>
<dbReference type="Pfam" id="PF00072">
    <property type="entry name" value="Response_reg"/>
    <property type="match status" value="1"/>
</dbReference>
<dbReference type="Pfam" id="PF01627">
    <property type="entry name" value="Hpt"/>
    <property type="match status" value="1"/>
</dbReference>
<dbReference type="InterPro" id="IPR008207">
    <property type="entry name" value="Sig_transdc_His_kin_Hpt_dom"/>
</dbReference>
<dbReference type="Proteomes" id="UP000008555">
    <property type="component" value="Chromosome"/>
</dbReference>
<dbReference type="SUPFAM" id="SSF52172">
    <property type="entry name" value="CheY-like"/>
    <property type="match status" value="1"/>
</dbReference>
<dbReference type="Pfam" id="PF02518">
    <property type="entry name" value="HATPase_c"/>
    <property type="match status" value="1"/>
</dbReference>
<comment type="catalytic activity">
    <reaction evidence="1">
        <text>ATP + protein L-histidine = ADP + protein N-phospho-L-histidine.</text>
        <dbReference type="EC" id="2.7.13.3"/>
    </reaction>
</comment>
<dbReference type="GO" id="GO:0005886">
    <property type="term" value="C:plasma membrane"/>
    <property type="evidence" value="ECO:0007669"/>
    <property type="project" value="UniProtKB-SubCell"/>
</dbReference>
<evidence type="ECO:0000256" key="8">
    <source>
        <dbReference type="ARBA" id="ARBA00022692"/>
    </source>
</evidence>
<dbReference type="Gene3D" id="3.30.450.20">
    <property type="entry name" value="PAS domain"/>
    <property type="match status" value="1"/>
</dbReference>
<dbReference type="Gene3D" id="1.20.120.160">
    <property type="entry name" value="HPT domain"/>
    <property type="match status" value="1"/>
</dbReference>
<dbReference type="InterPro" id="IPR000014">
    <property type="entry name" value="PAS"/>
</dbReference>
<dbReference type="PRINTS" id="PR00344">
    <property type="entry name" value="BCTRLSENSOR"/>
</dbReference>
<evidence type="ECO:0000256" key="2">
    <source>
        <dbReference type="ARBA" id="ARBA00004429"/>
    </source>
</evidence>
<dbReference type="InterPro" id="IPR001789">
    <property type="entry name" value="Sig_transdc_resp-reg_receiver"/>
</dbReference>
<dbReference type="InterPro" id="IPR001610">
    <property type="entry name" value="PAC"/>
</dbReference>
<dbReference type="GO" id="GO:0000155">
    <property type="term" value="F:phosphorelay sensor kinase activity"/>
    <property type="evidence" value="ECO:0007669"/>
    <property type="project" value="InterPro"/>
</dbReference>
<dbReference type="InterPro" id="IPR036890">
    <property type="entry name" value="HATPase_C_sf"/>
</dbReference>
<dbReference type="CDD" id="cd00082">
    <property type="entry name" value="HisKA"/>
    <property type="match status" value="1"/>
</dbReference>
<dbReference type="SMART" id="SM00388">
    <property type="entry name" value="HisKA"/>
    <property type="match status" value="1"/>
</dbReference>
<dbReference type="Gene3D" id="1.10.287.130">
    <property type="match status" value="1"/>
</dbReference>